<reference evidence="2 3" key="1">
    <citation type="submission" date="2023-09" db="EMBL/GenBank/DDBJ databases">
        <authorList>
            <person name="Rey-Velasco X."/>
        </authorList>
    </citation>
    <scope>NUCLEOTIDE SEQUENCE [LARGE SCALE GENOMIC DNA]</scope>
    <source>
        <strain evidence="2 3">F394</strain>
    </source>
</reference>
<keyword evidence="3" id="KW-1185">Reference proteome</keyword>
<comment type="caution">
    <text evidence="2">The sequence shown here is derived from an EMBL/GenBank/DDBJ whole genome shotgun (WGS) entry which is preliminary data.</text>
</comment>
<feature type="chain" id="PRO_5046785841" evidence="1">
    <location>
        <begin position="25"/>
        <end position="587"/>
    </location>
</feature>
<feature type="signal peptide" evidence="1">
    <location>
        <begin position="1"/>
        <end position="24"/>
    </location>
</feature>
<dbReference type="InterPro" id="IPR030959">
    <property type="entry name" value="GWxTD_dom"/>
</dbReference>
<protein>
    <submittedName>
        <fullName evidence="2">GWxTD domain-containing protein</fullName>
    </submittedName>
</protein>
<name>A0ABU3BM28_9BACT</name>
<proteinExistence type="predicted"/>
<organism evidence="2 3">
    <name type="scientific">Rubrivirga litoralis</name>
    <dbReference type="NCBI Taxonomy" id="3075598"/>
    <lineage>
        <taxon>Bacteria</taxon>
        <taxon>Pseudomonadati</taxon>
        <taxon>Rhodothermota</taxon>
        <taxon>Rhodothermia</taxon>
        <taxon>Rhodothermales</taxon>
        <taxon>Rubricoccaceae</taxon>
        <taxon>Rubrivirga</taxon>
    </lineage>
</organism>
<accession>A0ABU3BM28</accession>
<dbReference type="NCBIfam" id="TIGR04514">
    <property type="entry name" value="GWxTD_dom"/>
    <property type="match status" value="1"/>
</dbReference>
<dbReference type="Proteomes" id="UP001267426">
    <property type="component" value="Unassembled WGS sequence"/>
</dbReference>
<evidence type="ECO:0000313" key="3">
    <source>
        <dbReference type="Proteomes" id="UP001267426"/>
    </source>
</evidence>
<gene>
    <name evidence="2" type="ORF">RM540_00815</name>
</gene>
<keyword evidence="1" id="KW-0732">Signal</keyword>
<sequence length="587" mass="61052">MRRPALAAALIVLGLAGCGSFRPALPVAQVIDGQASAEADAYLDRLVTAGPGAKPDVRRLVAQAWPVLPDSLRDSLGGAPGSLRPGAGVALVAWWNGQDPLPVTEANERLVEHLRRVAEAEARFPTPPESTAGGAGYDDRGAVYVRFGEPDQTRWLRSNTLDASISELTAFVPTNALWTYASGATFLFVEDGGGWREAFPLDLLPPGLYYPKVGSGSAEWSALAALALDDFVRTLVLYDPAYSRVQNELHDALLEYTNGALAAGSRAARFASGFGVGERFIGGRTGGVIGPGFFDFVRSEHRRAVAARDLVPSAGPPLPLPGAFPLAVRSARFRGADGSLRVELAWAPEPGAFDGLGDVARVVRSTARLRVVGGRPAPPADRVAAVPPKAVGAGRTTPVATATLASAGARPDVAVQADVLDRDGAMLRHAVWHAGPLAPLAAGPGGLVVSDPLPHLVPSGAARALGAGGAAREAWRYPYAALVAGATVGVAVEAYDLGTEGGRSRYEVERSVWAVRDGRRELVSLSATVSGTSSSTGREFIVLPTPGDVRPGDVVELSGVLRDLVTGRSGEWSLSFQVARPYASTGG</sequence>
<dbReference type="RefSeq" id="WP_311661272.1">
    <property type="nucleotide sequence ID" value="NZ_JAVRHT010000001.1"/>
</dbReference>
<evidence type="ECO:0000313" key="2">
    <source>
        <dbReference type="EMBL" id="MDT0630276.1"/>
    </source>
</evidence>
<dbReference type="EMBL" id="JAVRHT010000001">
    <property type="protein sequence ID" value="MDT0630276.1"/>
    <property type="molecule type" value="Genomic_DNA"/>
</dbReference>
<dbReference type="PROSITE" id="PS51257">
    <property type="entry name" value="PROKAR_LIPOPROTEIN"/>
    <property type="match status" value="1"/>
</dbReference>
<evidence type="ECO:0000256" key="1">
    <source>
        <dbReference type="SAM" id="SignalP"/>
    </source>
</evidence>